<dbReference type="EMBL" id="CP060776">
    <property type="protein sequence ID" value="QQK44088.1"/>
    <property type="molecule type" value="Genomic_DNA"/>
</dbReference>
<dbReference type="Proteomes" id="UP000595662">
    <property type="component" value="Chromosome 3"/>
</dbReference>
<protein>
    <submittedName>
        <fullName evidence="2">Uncharacterized protein</fullName>
    </submittedName>
</protein>
<organism evidence="2 3">
    <name type="scientific">Penicillium digitatum</name>
    <name type="common">Green mold</name>
    <dbReference type="NCBI Taxonomy" id="36651"/>
    <lineage>
        <taxon>Eukaryota</taxon>
        <taxon>Fungi</taxon>
        <taxon>Dikarya</taxon>
        <taxon>Ascomycota</taxon>
        <taxon>Pezizomycotina</taxon>
        <taxon>Eurotiomycetes</taxon>
        <taxon>Eurotiomycetidae</taxon>
        <taxon>Eurotiales</taxon>
        <taxon>Aspergillaceae</taxon>
        <taxon>Penicillium</taxon>
    </lineage>
</organism>
<proteinExistence type="predicted"/>
<evidence type="ECO:0000313" key="3">
    <source>
        <dbReference type="Proteomes" id="UP000595662"/>
    </source>
</evidence>
<dbReference type="AlphaFoldDB" id="A0A7T6XMP8"/>
<feature type="compositionally biased region" description="Basic and acidic residues" evidence="1">
    <location>
        <begin position="1"/>
        <end position="11"/>
    </location>
</feature>
<evidence type="ECO:0000256" key="1">
    <source>
        <dbReference type="SAM" id="MobiDB-lite"/>
    </source>
</evidence>
<gene>
    <name evidence="2" type="ORF">Pdw03_7989</name>
</gene>
<sequence length="92" mass="10233">MSRQDAREYARPSESMAPGRPPYCMLTDAAAPAIETCHGNMQGVTLTGCMDRRCSRCKSTMADESIGIRFGTIPRGWLSQRSRTLTNLYVRS</sequence>
<dbReference type="GeneID" id="90953033"/>
<evidence type="ECO:0000313" key="2">
    <source>
        <dbReference type="EMBL" id="QQK44088.1"/>
    </source>
</evidence>
<name>A0A7T6XMP8_PENDI</name>
<accession>A0A7T6XMP8</accession>
<dbReference type="RefSeq" id="XP_065956911.1">
    <property type="nucleotide sequence ID" value="XM_066101828.1"/>
</dbReference>
<reference evidence="2 3" key="1">
    <citation type="submission" date="2020-08" db="EMBL/GenBank/DDBJ databases">
        <title>The completed genome sequence of the pathogenic ascomycete fungus Penicillium digitatum.</title>
        <authorList>
            <person name="Wang M."/>
        </authorList>
    </citation>
    <scope>NUCLEOTIDE SEQUENCE [LARGE SCALE GENOMIC DNA]</scope>
    <source>
        <strain evidence="2 3">PdW03</strain>
    </source>
</reference>
<feature type="region of interest" description="Disordered" evidence="1">
    <location>
        <begin position="1"/>
        <end position="21"/>
    </location>
</feature>